<dbReference type="RefSeq" id="WP_087619755.1">
    <property type="nucleotide sequence ID" value="NZ_NEXX01000001.1"/>
</dbReference>
<gene>
    <name evidence="1" type="ORF">CAP51_05760</name>
</gene>
<accession>A0A1Z9Z3M0</accession>
<dbReference type="AlphaFoldDB" id="A0A1Z9Z3M0"/>
<proteinExistence type="predicted"/>
<dbReference type="OrthoDB" id="7031804at2"/>
<comment type="caution">
    <text evidence="1">The sequence shown here is derived from an EMBL/GenBank/DDBJ whole genome shotgun (WGS) entry which is preliminary data.</text>
</comment>
<sequence>MEPCVENIFHKYLITDLNSKNYAKNLTKLITFFISKGRFLEARFYLDQLEKTHNGNIISICLGYKLAITLFDNQSVIKYDKLLYLNRKNDFELEWYRLQYYYSVNNIPRIRESSKFLLSNSCLERNHIETISEVVWNTHDYELTVMFHKYAIKNKIRLTDQMDKLIRNIVLENLRDLLVMCKNV</sequence>
<evidence type="ECO:0000313" key="2">
    <source>
        <dbReference type="Proteomes" id="UP000196536"/>
    </source>
</evidence>
<keyword evidence="2" id="KW-1185">Reference proteome</keyword>
<reference evidence="1 2" key="1">
    <citation type="submission" date="2017-05" db="EMBL/GenBank/DDBJ databases">
        <title>Acinetobacter populi ANC 5415 (= PBJ7), whole genome shotgun sequencing project.</title>
        <authorList>
            <person name="Nemec A."/>
            <person name="Radolfova-Krizova L."/>
        </authorList>
    </citation>
    <scope>NUCLEOTIDE SEQUENCE [LARGE SCALE GENOMIC DNA]</scope>
    <source>
        <strain evidence="1 2">PBJ7</strain>
    </source>
</reference>
<name>A0A1Z9Z3M0_9GAMM</name>
<dbReference type="Proteomes" id="UP000196536">
    <property type="component" value="Unassembled WGS sequence"/>
</dbReference>
<protein>
    <submittedName>
        <fullName evidence="1">Uncharacterized protein</fullName>
    </submittedName>
</protein>
<evidence type="ECO:0000313" key="1">
    <source>
        <dbReference type="EMBL" id="OUY09098.1"/>
    </source>
</evidence>
<organism evidence="1 2">
    <name type="scientific">Acinetobacter populi</name>
    <dbReference type="NCBI Taxonomy" id="1582270"/>
    <lineage>
        <taxon>Bacteria</taxon>
        <taxon>Pseudomonadati</taxon>
        <taxon>Pseudomonadota</taxon>
        <taxon>Gammaproteobacteria</taxon>
        <taxon>Moraxellales</taxon>
        <taxon>Moraxellaceae</taxon>
        <taxon>Acinetobacter</taxon>
    </lineage>
</organism>
<dbReference type="EMBL" id="NEXX01000001">
    <property type="protein sequence ID" value="OUY09098.1"/>
    <property type="molecule type" value="Genomic_DNA"/>
</dbReference>